<dbReference type="NCBIfam" id="TIGR02826">
    <property type="entry name" value="RNR_activ_nrdG3"/>
    <property type="match status" value="1"/>
</dbReference>
<dbReference type="SUPFAM" id="SSF102114">
    <property type="entry name" value="Radical SAM enzymes"/>
    <property type="match status" value="1"/>
</dbReference>
<evidence type="ECO:0000313" key="1">
    <source>
        <dbReference type="EMBL" id="MEQ2485899.1"/>
    </source>
</evidence>
<organism evidence="1 2">
    <name type="scientific">Hallella faecis</name>
    <dbReference type="NCBI Taxonomy" id="2841596"/>
    <lineage>
        <taxon>Bacteria</taxon>
        <taxon>Pseudomonadati</taxon>
        <taxon>Bacteroidota</taxon>
        <taxon>Bacteroidia</taxon>
        <taxon>Bacteroidales</taxon>
        <taxon>Prevotellaceae</taxon>
        <taxon>Hallella</taxon>
    </lineage>
</organism>
<dbReference type="InterPro" id="IPR014191">
    <property type="entry name" value="Anaer_RNR_activator"/>
</dbReference>
<dbReference type="EMBL" id="JBBNFP010000005">
    <property type="protein sequence ID" value="MEQ2485899.1"/>
    <property type="molecule type" value="Genomic_DNA"/>
</dbReference>
<name>A0ABV1FND5_9BACT</name>
<reference evidence="1 2" key="1">
    <citation type="submission" date="2024-04" db="EMBL/GenBank/DDBJ databases">
        <title>Human intestinal bacterial collection.</title>
        <authorList>
            <person name="Pauvert C."/>
            <person name="Hitch T.C.A."/>
            <person name="Clavel T."/>
        </authorList>
    </citation>
    <scope>NUCLEOTIDE SEQUENCE [LARGE SCALE GENOMIC DNA]</scope>
    <source>
        <strain evidence="1 2">CLA-AA-H145</strain>
    </source>
</reference>
<dbReference type="Gene3D" id="3.20.20.70">
    <property type="entry name" value="Aldolase class I"/>
    <property type="match status" value="1"/>
</dbReference>
<dbReference type="InterPro" id="IPR013785">
    <property type="entry name" value="Aldolase_TIM"/>
</dbReference>
<dbReference type="Pfam" id="PF13353">
    <property type="entry name" value="Fer4_12"/>
    <property type="match status" value="1"/>
</dbReference>
<protein>
    <submittedName>
        <fullName evidence="1">Anaerobic ribonucleoside-triphosphate reductase activating protein</fullName>
    </submittedName>
</protein>
<keyword evidence="2" id="KW-1185">Reference proteome</keyword>
<comment type="caution">
    <text evidence="1">The sequence shown here is derived from an EMBL/GenBank/DDBJ whole genome shotgun (WGS) entry which is preliminary data.</text>
</comment>
<sequence>MIKYVNTEVVFQEIPDETTLAINISGCPCHCPGCHSSYLWEDVGTPLTTTELEHLIQSNDGMLTCVSFMGGDAEPATVDQLAAWLHDHHPEIKTAWYSGRIRLSRDIDKRHFDYIKLGPYIRHMGALNQSTTNQRLYRCVNGDELEDITYRFWKK</sequence>
<proteinExistence type="predicted"/>
<evidence type="ECO:0000313" key="2">
    <source>
        <dbReference type="Proteomes" id="UP001487296"/>
    </source>
</evidence>
<dbReference type="InterPro" id="IPR058240">
    <property type="entry name" value="rSAM_sf"/>
</dbReference>
<dbReference type="Proteomes" id="UP001487296">
    <property type="component" value="Unassembled WGS sequence"/>
</dbReference>
<gene>
    <name evidence="1" type="primary">nrdG</name>
    <name evidence="1" type="ORF">AAAT34_02375</name>
</gene>
<accession>A0ABV1FND5</accession>
<dbReference type="RefSeq" id="WP_215758953.1">
    <property type="nucleotide sequence ID" value="NZ_JAHKBE010000004.1"/>
</dbReference>